<proteinExistence type="predicted"/>
<keyword evidence="12" id="KW-1185">Reference proteome</keyword>
<sequence length="683" mass="72159">MALLALVASLTLVSALPYNVYRYPSPSPSPTAVPSARNQYEPHSHLQKRNNETTQCGCTPGEYRCVGAWIQQCGQSGGVWISRQDCGLQNEGQKLFMCDPDDNSECVLAGAHNYPGFSQDASGFYLPLSTTPPAAQAASTGAACSPSSLVSASTSEVESTATATSVDNTFTATTLVNLGPASVPTSTVWSSDDTSDIESATNESSSSSTPTTTESADLLTDSTTTRGIITVQAAVQPTRASASAASQTDVLETWGECGAAFTQPSSAEPDKTTSDVSFGAASLNFAVSPPSSTQSSGSTTVSSSVAEATSTPMSSEDDEEDWCEDDKDWCDDEDEATSSPYSNAAPTATGNESSATPTSTQVSATSSLATDTAAVSTPSSPVALSYLNTTSPNVGSLLATSGFSAPHYVIYAFSTFPNNTLPTVAELGQYNRVVLGFYGGKNGTDHNIRMWTNLTPSERTSILDSYHSAGIALMVSVFGDTVTPTTSKWDPITTAQDIANFTKTWGFDGVDVDYEDFDAFNAGTSSAWLRPFQATLRYELGDSYLISHAPLGPWFDDQSYSDGAYYTVNKEVGSTIDWYNVQYYNQHDAYNDCGSLIHNSSSTQWPATSILELNSTRGVDLSKLVLGKPIEASEVVSGGFMNMSDLATCVAEGKKAGWSGSLMFWEWETDLNPADMLATALSG</sequence>
<evidence type="ECO:0000256" key="2">
    <source>
        <dbReference type="ARBA" id="ARBA00022801"/>
    </source>
</evidence>
<feature type="domain" description="GH18" evidence="10">
    <location>
        <begin position="408"/>
        <end position="683"/>
    </location>
</feature>
<dbReference type="GeneID" id="39584938"/>
<keyword evidence="3" id="KW-0146">Chitin degradation</keyword>
<evidence type="ECO:0000256" key="8">
    <source>
        <dbReference type="SAM" id="MobiDB-lite"/>
    </source>
</evidence>
<comment type="catalytic activity">
    <reaction evidence="1">
        <text>Random endo-hydrolysis of N-acetyl-beta-D-glucosaminide (1-&gt;4)-beta-linkages in chitin and chitodextrins.</text>
        <dbReference type="EC" id="3.2.1.14"/>
    </reaction>
</comment>
<evidence type="ECO:0000256" key="1">
    <source>
        <dbReference type="ARBA" id="ARBA00000822"/>
    </source>
</evidence>
<dbReference type="Proteomes" id="UP000279236">
    <property type="component" value="Unassembled WGS sequence"/>
</dbReference>
<dbReference type="PROSITE" id="PS01095">
    <property type="entry name" value="GH18_1"/>
    <property type="match status" value="1"/>
</dbReference>
<dbReference type="Pfam" id="PF00704">
    <property type="entry name" value="Glyco_hydro_18"/>
    <property type="match status" value="1"/>
</dbReference>
<dbReference type="PROSITE" id="PS51910">
    <property type="entry name" value="GH18_2"/>
    <property type="match status" value="1"/>
</dbReference>
<feature type="chain" id="PRO_5019039952" description="GH18 domain-containing protein" evidence="9">
    <location>
        <begin position="16"/>
        <end position="683"/>
    </location>
</feature>
<dbReference type="AlphaFoldDB" id="A0A427YAA2"/>
<keyword evidence="9" id="KW-0732">Signal</keyword>
<dbReference type="EMBL" id="RSCE01000001">
    <property type="protein sequence ID" value="RSH87877.1"/>
    <property type="molecule type" value="Genomic_DNA"/>
</dbReference>
<feature type="signal peptide" evidence="9">
    <location>
        <begin position="1"/>
        <end position="15"/>
    </location>
</feature>
<dbReference type="InterPro" id="IPR001579">
    <property type="entry name" value="Glyco_hydro_18_chit_AS"/>
</dbReference>
<dbReference type="InterPro" id="IPR017853">
    <property type="entry name" value="GH"/>
</dbReference>
<feature type="compositionally biased region" description="Acidic residues" evidence="8">
    <location>
        <begin position="315"/>
        <end position="336"/>
    </location>
</feature>
<evidence type="ECO:0000256" key="4">
    <source>
        <dbReference type="ARBA" id="ARBA00023277"/>
    </source>
</evidence>
<dbReference type="GO" id="GO:0006032">
    <property type="term" value="P:chitin catabolic process"/>
    <property type="evidence" value="ECO:0007669"/>
    <property type="project" value="UniProtKB-KW"/>
</dbReference>
<evidence type="ECO:0000313" key="12">
    <source>
        <dbReference type="Proteomes" id="UP000279236"/>
    </source>
</evidence>
<evidence type="ECO:0000256" key="6">
    <source>
        <dbReference type="ARBA" id="ARBA00023326"/>
    </source>
</evidence>
<feature type="compositionally biased region" description="Polar residues" evidence="8">
    <location>
        <begin position="337"/>
        <end position="362"/>
    </location>
</feature>
<reference evidence="11 12" key="1">
    <citation type="submission" date="2018-11" db="EMBL/GenBank/DDBJ databases">
        <title>Genome sequence of Apiotrichum porosum DSM 27194.</title>
        <authorList>
            <person name="Aliyu H."/>
            <person name="Gorte O."/>
            <person name="Ochsenreither K."/>
        </authorList>
    </citation>
    <scope>NUCLEOTIDE SEQUENCE [LARGE SCALE GENOMIC DNA]</scope>
    <source>
        <strain evidence="11 12">DSM 27194</strain>
    </source>
</reference>
<evidence type="ECO:0000256" key="7">
    <source>
        <dbReference type="RuleBase" id="RU000489"/>
    </source>
</evidence>
<dbReference type="RefSeq" id="XP_028480085.1">
    <property type="nucleotide sequence ID" value="XM_028616228.1"/>
</dbReference>
<gene>
    <name evidence="11" type="ORF">EHS24_000395</name>
</gene>
<dbReference type="Gene3D" id="3.20.20.80">
    <property type="entry name" value="Glycosidases"/>
    <property type="match status" value="1"/>
</dbReference>
<evidence type="ECO:0000256" key="9">
    <source>
        <dbReference type="SAM" id="SignalP"/>
    </source>
</evidence>
<keyword evidence="4" id="KW-0119">Carbohydrate metabolism</keyword>
<feature type="region of interest" description="Disordered" evidence="8">
    <location>
        <begin position="181"/>
        <end position="221"/>
    </location>
</feature>
<evidence type="ECO:0000256" key="5">
    <source>
        <dbReference type="ARBA" id="ARBA00023295"/>
    </source>
</evidence>
<feature type="region of interest" description="Disordered" evidence="8">
    <location>
        <begin position="26"/>
        <end position="47"/>
    </location>
</feature>
<feature type="region of interest" description="Disordered" evidence="8">
    <location>
        <begin position="288"/>
        <end position="365"/>
    </location>
</feature>
<name>A0A427YAA2_9TREE</name>
<feature type="compositionally biased region" description="Low complexity" evidence="8">
    <location>
        <begin position="182"/>
        <end position="215"/>
    </location>
</feature>
<dbReference type="OrthoDB" id="3012298at2759"/>
<keyword evidence="2 7" id="KW-0378">Hydrolase</keyword>
<keyword evidence="6" id="KW-0624">Polysaccharide degradation</keyword>
<dbReference type="InterPro" id="IPR001223">
    <property type="entry name" value="Glyco_hydro18_cat"/>
</dbReference>
<evidence type="ECO:0000259" key="10">
    <source>
        <dbReference type="PROSITE" id="PS51910"/>
    </source>
</evidence>
<dbReference type="CDD" id="cd00598">
    <property type="entry name" value="GH18_chitinase-like"/>
    <property type="match status" value="1"/>
</dbReference>
<comment type="caution">
    <text evidence="11">The sequence shown here is derived from an EMBL/GenBank/DDBJ whole genome shotgun (WGS) entry which is preliminary data.</text>
</comment>
<feature type="compositionally biased region" description="Low complexity" evidence="8">
    <location>
        <begin position="288"/>
        <end position="312"/>
    </location>
</feature>
<dbReference type="GO" id="GO:0000272">
    <property type="term" value="P:polysaccharide catabolic process"/>
    <property type="evidence" value="ECO:0007669"/>
    <property type="project" value="UniProtKB-KW"/>
</dbReference>
<dbReference type="GO" id="GO:0008843">
    <property type="term" value="F:endochitinase activity"/>
    <property type="evidence" value="ECO:0007669"/>
    <property type="project" value="UniProtKB-EC"/>
</dbReference>
<accession>A0A427YAA2</accession>
<evidence type="ECO:0000313" key="11">
    <source>
        <dbReference type="EMBL" id="RSH87877.1"/>
    </source>
</evidence>
<protein>
    <recommendedName>
        <fullName evidence="10">GH18 domain-containing protein</fullName>
    </recommendedName>
</protein>
<dbReference type="SUPFAM" id="SSF51445">
    <property type="entry name" value="(Trans)glycosidases"/>
    <property type="match status" value="1"/>
</dbReference>
<organism evidence="11 12">
    <name type="scientific">Apiotrichum porosum</name>
    <dbReference type="NCBI Taxonomy" id="105984"/>
    <lineage>
        <taxon>Eukaryota</taxon>
        <taxon>Fungi</taxon>
        <taxon>Dikarya</taxon>
        <taxon>Basidiomycota</taxon>
        <taxon>Agaricomycotina</taxon>
        <taxon>Tremellomycetes</taxon>
        <taxon>Trichosporonales</taxon>
        <taxon>Trichosporonaceae</taxon>
        <taxon>Apiotrichum</taxon>
    </lineage>
</organism>
<keyword evidence="5 7" id="KW-0326">Glycosidase</keyword>
<evidence type="ECO:0000256" key="3">
    <source>
        <dbReference type="ARBA" id="ARBA00023024"/>
    </source>
</evidence>